<dbReference type="EMBL" id="AP022577">
    <property type="protein sequence ID" value="BBX82401.1"/>
    <property type="molecule type" value="Genomic_DNA"/>
</dbReference>
<feature type="region of interest" description="Disordered" evidence="1">
    <location>
        <begin position="42"/>
        <end position="80"/>
    </location>
</feature>
<protein>
    <submittedName>
        <fullName evidence="3">Uncharacterized protein</fullName>
    </submittedName>
</protein>
<name>A0ABN5YL34_9MYCO</name>
<feature type="compositionally biased region" description="Gly residues" evidence="1">
    <location>
        <begin position="52"/>
        <end position="71"/>
    </location>
</feature>
<keyword evidence="4" id="KW-1185">Reference proteome</keyword>
<evidence type="ECO:0000256" key="1">
    <source>
        <dbReference type="SAM" id="MobiDB-lite"/>
    </source>
</evidence>
<gene>
    <name evidence="3" type="ORF">MAUB_02740</name>
</gene>
<proteinExistence type="predicted"/>
<evidence type="ECO:0000256" key="2">
    <source>
        <dbReference type="SAM" id="SignalP"/>
    </source>
</evidence>
<dbReference type="Proteomes" id="UP000465609">
    <property type="component" value="Chromosome"/>
</dbReference>
<evidence type="ECO:0000313" key="3">
    <source>
        <dbReference type="EMBL" id="BBX82401.1"/>
    </source>
</evidence>
<feature type="signal peptide" evidence="2">
    <location>
        <begin position="1"/>
        <end position="29"/>
    </location>
</feature>
<keyword evidence="2" id="KW-0732">Signal</keyword>
<dbReference type="RefSeq" id="WP_138230526.1">
    <property type="nucleotide sequence ID" value="NZ_AP022577.1"/>
</dbReference>
<sequence>MKVKRALTASTLAAGIGAAGLFGIGLATAGADPGWCPPGAPCSGHDDHRGDGGWGRGDGGWQRGGGDGGWQRGVDWHQDRDGWRDDRGRDWYHRGIDDARWDHQPFAYNGQWVNPVFDQGFNAWGFWLGPIWIPL</sequence>
<reference evidence="3 4" key="1">
    <citation type="journal article" date="2019" name="Emerg. Microbes Infect.">
        <title>Comprehensive subspecies identification of 175 nontuberculous mycobacteria species based on 7547 genomic profiles.</title>
        <authorList>
            <person name="Matsumoto Y."/>
            <person name="Kinjo T."/>
            <person name="Motooka D."/>
            <person name="Nabeya D."/>
            <person name="Jung N."/>
            <person name="Uechi K."/>
            <person name="Horii T."/>
            <person name="Iida T."/>
            <person name="Fujita J."/>
            <person name="Nakamura S."/>
        </authorList>
    </citation>
    <scope>NUCLEOTIDE SEQUENCE [LARGE SCALE GENOMIC DNA]</scope>
    <source>
        <strain evidence="3 4">JCM 15296</strain>
    </source>
</reference>
<evidence type="ECO:0000313" key="4">
    <source>
        <dbReference type="Proteomes" id="UP000465609"/>
    </source>
</evidence>
<feature type="chain" id="PRO_5046845919" evidence="2">
    <location>
        <begin position="30"/>
        <end position="135"/>
    </location>
</feature>
<organism evidence="3 4">
    <name type="scientific">Mycolicibacterium aubagnense</name>
    <dbReference type="NCBI Taxonomy" id="319707"/>
    <lineage>
        <taxon>Bacteria</taxon>
        <taxon>Bacillati</taxon>
        <taxon>Actinomycetota</taxon>
        <taxon>Actinomycetes</taxon>
        <taxon>Mycobacteriales</taxon>
        <taxon>Mycobacteriaceae</taxon>
        <taxon>Mycolicibacterium</taxon>
    </lineage>
</organism>
<accession>A0ABN5YL34</accession>